<dbReference type="EMBL" id="CP000251">
    <property type="protein sequence ID" value="ABC80290.1"/>
    <property type="molecule type" value="Genomic_DNA"/>
</dbReference>
<dbReference type="eggNOG" id="COG0861">
    <property type="taxonomic scope" value="Bacteria"/>
</dbReference>
<keyword evidence="4 6" id="KW-1133">Transmembrane helix</keyword>
<protein>
    <submittedName>
        <fullName evidence="7">Integral membrane protein TerC</fullName>
    </submittedName>
</protein>
<dbReference type="Pfam" id="PF03741">
    <property type="entry name" value="TerC"/>
    <property type="match status" value="1"/>
</dbReference>
<dbReference type="AlphaFoldDB" id="Q2INA9"/>
<proteinExistence type="inferred from homology"/>
<feature type="transmembrane region" description="Helical" evidence="6">
    <location>
        <begin position="284"/>
        <end position="302"/>
    </location>
</feature>
<dbReference type="NCBIfam" id="TIGR03718">
    <property type="entry name" value="R_switched_Alx"/>
    <property type="match status" value="1"/>
</dbReference>
<reference evidence="7" key="1">
    <citation type="submission" date="2006-01" db="EMBL/GenBank/DDBJ databases">
        <title>Complete sequence of Anaeromyxobacter dehalogenans 2CP-C.</title>
        <authorList>
            <consortium name="US DOE Joint Genome Institute"/>
            <person name="Copeland A."/>
            <person name="Lucas S."/>
            <person name="Lapidus A."/>
            <person name="Barry K."/>
            <person name="Detter J.C."/>
            <person name="Glavina T."/>
            <person name="Hammon N."/>
            <person name="Israni S."/>
            <person name="Pitluck S."/>
            <person name="Brettin T."/>
            <person name="Bruce D."/>
            <person name="Han C."/>
            <person name="Tapia R."/>
            <person name="Gilna P."/>
            <person name="Kiss H."/>
            <person name="Schmutz J."/>
            <person name="Larimer F."/>
            <person name="Land M."/>
            <person name="Kyrpides N."/>
            <person name="Anderson I."/>
            <person name="Sanford R.A."/>
            <person name="Ritalahti K.M."/>
            <person name="Thomas H.S."/>
            <person name="Kirby J.R."/>
            <person name="Zhulin I.B."/>
            <person name="Loeffler F.E."/>
            <person name="Richardson P."/>
        </authorList>
    </citation>
    <scope>NUCLEOTIDE SEQUENCE</scope>
    <source>
        <strain evidence="7">2CP-C</strain>
    </source>
</reference>
<dbReference type="GO" id="GO:0016020">
    <property type="term" value="C:membrane"/>
    <property type="evidence" value="ECO:0007669"/>
    <property type="project" value="UniProtKB-SubCell"/>
</dbReference>
<evidence type="ECO:0000256" key="3">
    <source>
        <dbReference type="ARBA" id="ARBA00022692"/>
    </source>
</evidence>
<evidence type="ECO:0000313" key="7">
    <source>
        <dbReference type="EMBL" id="ABC80290.1"/>
    </source>
</evidence>
<evidence type="ECO:0000256" key="4">
    <source>
        <dbReference type="ARBA" id="ARBA00022989"/>
    </source>
</evidence>
<feature type="transmembrane region" description="Helical" evidence="6">
    <location>
        <begin position="197"/>
        <end position="221"/>
    </location>
</feature>
<evidence type="ECO:0000256" key="6">
    <source>
        <dbReference type="SAM" id="Phobius"/>
    </source>
</evidence>
<keyword evidence="5 6" id="KW-0472">Membrane</keyword>
<dbReference type="KEGG" id="ade:Adeh_0514"/>
<comment type="subcellular location">
    <subcellularLocation>
        <location evidence="1">Membrane</location>
        <topology evidence="1">Multi-pass membrane protein</topology>
    </subcellularLocation>
</comment>
<dbReference type="OrthoDB" id="9783692at2"/>
<feature type="transmembrane region" description="Helical" evidence="6">
    <location>
        <begin position="227"/>
        <end position="248"/>
    </location>
</feature>
<keyword evidence="3 6" id="KW-0812">Transmembrane</keyword>
<evidence type="ECO:0000313" key="8">
    <source>
        <dbReference type="Proteomes" id="UP000001935"/>
    </source>
</evidence>
<feature type="transmembrane region" description="Helical" evidence="6">
    <location>
        <begin position="260"/>
        <end position="278"/>
    </location>
</feature>
<dbReference type="PANTHER" id="PTHR30238">
    <property type="entry name" value="MEMBRANE BOUND PREDICTED REDOX MODULATOR"/>
    <property type="match status" value="1"/>
</dbReference>
<accession>Q2INA9</accession>
<dbReference type="PANTHER" id="PTHR30238:SF0">
    <property type="entry name" value="THYLAKOID MEMBRANE PROTEIN TERC, CHLOROPLASTIC"/>
    <property type="match status" value="1"/>
</dbReference>
<organism evidence="7 8">
    <name type="scientific">Anaeromyxobacter dehalogenans (strain 2CP-C)</name>
    <dbReference type="NCBI Taxonomy" id="290397"/>
    <lineage>
        <taxon>Bacteria</taxon>
        <taxon>Pseudomonadati</taxon>
        <taxon>Myxococcota</taxon>
        <taxon>Myxococcia</taxon>
        <taxon>Myxococcales</taxon>
        <taxon>Cystobacterineae</taxon>
        <taxon>Anaeromyxobacteraceae</taxon>
        <taxon>Anaeromyxobacter</taxon>
    </lineage>
</organism>
<dbReference type="HOGENOM" id="CLU_045644_1_2_7"/>
<feature type="transmembrane region" description="Helical" evidence="6">
    <location>
        <begin position="106"/>
        <end position="128"/>
    </location>
</feature>
<dbReference type="InterPro" id="IPR005496">
    <property type="entry name" value="Integral_membrane_TerC"/>
</dbReference>
<feature type="transmembrane region" description="Helical" evidence="6">
    <location>
        <begin position="6"/>
        <end position="29"/>
    </location>
</feature>
<sequence length="328" mass="35819">MVESIGSPALWIGFLAFVALMLALDLGVFHRKAHVIRVREALGWSVVWVTLALAFNALVWWQFGADRGLEFLTGYLIEKSLAVDNIFVFVIIFSALGVPPLYQHRVLFWGILSALVLRAGMIFAGTALLARFHWTIYVFGALLVATGVKLFLGRHEAPDPTGGRLMRLVRRVIPSTHELRGAHFLTVENGRRVATPLLLALVLVEISDVIFAVDSIPAIFAVTLDPFIVFTSNIFAILGLRSMFFLLAGMVERFSGLKTGLSAVLVYVGLKMLAMDWVKVPAALSLAIVAALLVAPVLLGAWRDRARGHRAAPASGTVLGPSRPEESR</sequence>
<feature type="transmembrane region" description="Helical" evidence="6">
    <location>
        <begin position="41"/>
        <end position="61"/>
    </location>
</feature>
<dbReference type="Proteomes" id="UP000001935">
    <property type="component" value="Chromosome"/>
</dbReference>
<evidence type="ECO:0000256" key="2">
    <source>
        <dbReference type="ARBA" id="ARBA00007511"/>
    </source>
</evidence>
<feature type="transmembrane region" description="Helical" evidence="6">
    <location>
        <begin position="134"/>
        <end position="152"/>
    </location>
</feature>
<evidence type="ECO:0000256" key="1">
    <source>
        <dbReference type="ARBA" id="ARBA00004141"/>
    </source>
</evidence>
<evidence type="ECO:0000256" key="5">
    <source>
        <dbReference type="ARBA" id="ARBA00023136"/>
    </source>
</evidence>
<name>Q2INA9_ANADE</name>
<comment type="similarity">
    <text evidence="2">Belongs to the TerC family.</text>
</comment>
<feature type="transmembrane region" description="Helical" evidence="6">
    <location>
        <begin position="81"/>
        <end position="99"/>
    </location>
</feature>
<gene>
    <name evidence="7" type="ordered locus">Adeh_0514</name>
</gene>
<dbReference type="InterPro" id="IPR022369">
    <property type="entry name" value="Integral_membrane_TerC_rswitch"/>
</dbReference>